<keyword evidence="3" id="KW-1185">Reference proteome</keyword>
<proteinExistence type="predicted"/>
<dbReference type="CDD" id="cd21808">
    <property type="entry name" value="ABC-2_lan_permease_MutG"/>
    <property type="match status" value="1"/>
</dbReference>
<gene>
    <name evidence="2" type="ORF">R6U77_03415</name>
</gene>
<feature type="transmembrane region" description="Helical" evidence="1">
    <location>
        <begin position="204"/>
        <end position="227"/>
    </location>
</feature>
<organism evidence="2 3">
    <name type="scientific">Lysinibacillus louembei</name>
    <dbReference type="NCBI Taxonomy" id="1470088"/>
    <lineage>
        <taxon>Bacteria</taxon>
        <taxon>Bacillati</taxon>
        <taxon>Bacillota</taxon>
        <taxon>Bacilli</taxon>
        <taxon>Bacillales</taxon>
        <taxon>Bacillaceae</taxon>
        <taxon>Lysinibacillus</taxon>
    </lineage>
</organism>
<dbReference type="NCBIfam" id="TIGR03733">
    <property type="entry name" value="lanti_perm_MutG"/>
    <property type="match status" value="1"/>
</dbReference>
<feature type="transmembrane region" description="Helical" evidence="1">
    <location>
        <begin position="160"/>
        <end position="184"/>
    </location>
</feature>
<keyword evidence="1" id="KW-1133">Transmembrane helix</keyword>
<sequence>MKLFHAELLKTKHSAFLYVHLIVPATIAALFIAYYSYTPWHWEGKLIAYFQVLACGLPLMISIVCTMLIEQESSAGHFQLMLTDTRRKITSFLMKAFLACSFGFIALLLAAILFSSGFSAKMPLTFYLGASCILFASSIFLYIFHLVISLQFGRGASIGLGVVGSLLAALLITGLGDTIWPFVPYGWGIRFISHWTLGSLTADVQMAIVVCFVVTASAIVFASIWFWRWQGRNSLD</sequence>
<name>A0ABZ0RX86_9BACI</name>
<keyword evidence="1" id="KW-0812">Transmembrane</keyword>
<feature type="transmembrane region" description="Helical" evidence="1">
    <location>
        <begin position="15"/>
        <end position="35"/>
    </location>
</feature>
<accession>A0ABZ0RX86</accession>
<dbReference type="Proteomes" id="UP001322664">
    <property type="component" value="Chromosome"/>
</dbReference>
<keyword evidence="1" id="KW-0472">Membrane</keyword>
<dbReference type="EMBL" id="CP137624">
    <property type="protein sequence ID" value="WPK12765.1"/>
    <property type="molecule type" value="Genomic_DNA"/>
</dbReference>
<reference evidence="2 3" key="1">
    <citation type="submission" date="2023-09" db="EMBL/GenBank/DDBJ databases">
        <authorList>
            <person name="Page C.A."/>
            <person name="Perez-Diaz I.M."/>
        </authorList>
    </citation>
    <scope>NUCLEOTIDE SEQUENCE [LARGE SCALE GENOMIC DNA]</scope>
    <source>
        <strain evidence="2 3">Ll15</strain>
    </source>
</reference>
<feature type="transmembrane region" description="Helical" evidence="1">
    <location>
        <begin position="47"/>
        <end position="69"/>
    </location>
</feature>
<feature type="transmembrane region" description="Helical" evidence="1">
    <location>
        <begin position="89"/>
        <end position="114"/>
    </location>
</feature>
<feature type="transmembrane region" description="Helical" evidence="1">
    <location>
        <begin position="126"/>
        <end position="148"/>
    </location>
</feature>
<evidence type="ECO:0000313" key="2">
    <source>
        <dbReference type="EMBL" id="WPK12765.1"/>
    </source>
</evidence>
<dbReference type="RefSeq" id="WP_319837446.1">
    <property type="nucleotide sequence ID" value="NZ_CP137624.1"/>
</dbReference>
<dbReference type="InterPro" id="IPR022294">
    <property type="entry name" value="ABC-transptr_permeasesu"/>
</dbReference>
<evidence type="ECO:0000313" key="3">
    <source>
        <dbReference type="Proteomes" id="UP001322664"/>
    </source>
</evidence>
<protein>
    <submittedName>
        <fullName evidence="2">Lantibiotic immunity ABC transporter MutG family permease subunit</fullName>
    </submittedName>
</protein>
<evidence type="ECO:0000256" key="1">
    <source>
        <dbReference type="SAM" id="Phobius"/>
    </source>
</evidence>